<accession>A0A1J0R709</accession>
<name>A0A1J0R709_9TRYP</name>
<keyword evidence="1" id="KW-0175">Coiled coil</keyword>
<keyword evidence="3" id="KW-0732">Signal</keyword>
<feature type="coiled-coil region" evidence="1">
    <location>
        <begin position="37"/>
        <end position="64"/>
    </location>
</feature>
<feature type="compositionally biased region" description="Basic and acidic residues" evidence="2">
    <location>
        <begin position="439"/>
        <end position="450"/>
    </location>
</feature>
<feature type="region of interest" description="Disordered" evidence="2">
    <location>
        <begin position="430"/>
        <end position="450"/>
    </location>
</feature>
<evidence type="ECO:0000313" key="4">
    <source>
        <dbReference type="EMBL" id="APD73649.1"/>
    </source>
</evidence>
<evidence type="ECO:0000256" key="2">
    <source>
        <dbReference type="SAM" id="MobiDB-lite"/>
    </source>
</evidence>
<feature type="region of interest" description="Disordered" evidence="2">
    <location>
        <begin position="379"/>
        <end position="405"/>
    </location>
</feature>
<dbReference type="VEuPathDB" id="TriTrypDB:Tb427_000403300"/>
<feature type="signal peptide" evidence="3">
    <location>
        <begin position="1"/>
        <end position="24"/>
    </location>
</feature>
<organism evidence="4">
    <name type="scientific">Trypanosoma brucei</name>
    <dbReference type="NCBI Taxonomy" id="5691"/>
    <lineage>
        <taxon>Eukaryota</taxon>
        <taxon>Discoba</taxon>
        <taxon>Euglenozoa</taxon>
        <taxon>Kinetoplastea</taxon>
        <taxon>Metakinetoplastina</taxon>
        <taxon>Trypanosomatida</taxon>
        <taxon>Trypanosomatidae</taxon>
        <taxon>Trypanosoma</taxon>
    </lineage>
</organism>
<proteinExistence type="predicted"/>
<feature type="chain" id="PRO_5012136415" evidence="3">
    <location>
        <begin position="25"/>
        <end position="450"/>
    </location>
</feature>
<dbReference type="SUPFAM" id="SSF58087">
    <property type="entry name" value="Variant surface glycoprotein (N-terminal domain)"/>
    <property type="match status" value="1"/>
</dbReference>
<evidence type="ECO:0000256" key="3">
    <source>
        <dbReference type="SAM" id="SignalP"/>
    </source>
</evidence>
<dbReference type="Gene3D" id="1.10.470.10">
    <property type="entry name" value="Variant Surface Glycoprotein, subunit A, domain 2"/>
    <property type="match status" value="1"/>
</dbReference>
<reference evidence="4" key="1">
    <citation type="submission" date="2016-08" db="EMBL/GenBank/DDBJ databases">
        <title>VSG repertoire of Trypanosoma brucei EATRO 1125.</title>
        <authorList>
            <person name="Cross G.A."/>
        </authorList>
    </citation>
    <scope>NUCLEOTIDE SEQUENCE</scope>
    <source>
        <strain evidence="4">EATRO 1125</strain>
    </source>
</reference>
<protein>
    <submittedName>
        <fullName evidence="4">Variant surface glycoprotein 1125.1444</fullName>
    </submittedName>
</protein>
<evidence type="ECO:0000256" key="1">
    <source>
        <dbReference type="SAM" id="Coils"/>
    </source>
</evidence>
<dbReference type="VEuPathDB" id="TriTrypDB:Tb10.v4.0263"/>
<dbReference type="VEuPathDB" id="TriTrypDB:Tb1125.Tb10.v4.0263"/>
<dbReference type="AlphaFoldDB" id="A0A1J0R709"/>
<sequence>MQIKRAVFILLSAAALATTKPAKGTGNAACKTPCACNARLHKILAHYEQQVNAAQANLNTNQRNFMKLQIATLFGNLDFQKKAAPVIAAAGDVIQRCQKAIATDRPKLLAAQLAGAELSKAYHLQHQLEKAATKLVLTADGSTQFTASSFTTHTLGATPKTECTKSDGDDAGVAVTASNAKEEKPMPAFTLTAKLAAKCDRGGSNTCHSSGFTNNGVITLDLTHTRGTVTETKNQWNSDTQTTPAEIGNPTDLLHDNMTNSNAKLDALKTLTAPAECSKMLRTYTTISGEDKFNKIAIKTLLNKVDNEKTTTTPPSALDIALKEAYGQDGTTYEDNIWSKVDKQDVGIGGEGKETKKDLGAIDDLNELSDALARWMARTADKSSKQQNEDLGAKKDDDQGCNRLTDKTKEECKNLGCDYDTENKKCKAITGKDNAAAGKGEEDKATEGAA</sequence>
<dbReference type="EMBL" id="KX699693">
    <property type="protein sequence ID" value="APD73649.1"/>
    <property type="molecule type" value="Genomic_DNA"/>
</dbReference>
<dbReference type="VEuPathDB" id="TriTrypDB:Tbg972.8.20"/>